<reference evidence="1 2" key="1">
    <citation type="submission" date="2016-03" db="EMBL/GenBank/DDBJ databases">
        <authorList>
            <person name="Ploux O."/>
        </authorList>
    </citation>
    <scope>NUCLEOTIDE SEQUENCE [LARGE SCALE GENOMIC DNA]</scope>
    <source>
        <strain evidence="1 2">R-45378</strain>
    </source>
</reference>
<comment type="caution">
    <text evidence="1">The sequence shown here is derived from an EMBL/GenBank/DDBJ whole genome shotgun (WGS) entry which is preliminary data.</text>
</comment>
<accession>A0A177N346</accession>
<evidence type="ECO:0000313" key="2">
    <source>
        <dbReference type="Proteomes" id="UP000077857"/>
    </source>
</evidence>
<dbReference type="EMBL" id="LUUJ01000115">
    <property type="protein sequence ID" value="OAI11893.1"/>
    <property type="molecule type" value="Genomic_DNA"/>
</dbReference>
<evidence type="ECO:0000313" key="1">
    <source>
        <dbReference type="EMBL" id="OAI11893.1"/>
    </source>
</evidence>
<gene>
    <name evidence="1" type="ORF">A1507_19495</name>
</gene>
<organism evidence="1 2">
    <name type="scientific">Methylomonas koyamae</name>
    <dbReference type="NCBI Taxonomy" id="702114"/>
    <lineage>
        <taxon>Bacteria</taxon>
        <taxon>Pseudomonadati</taxon>
        <taxon>Pseudomonadota</taxon>
        <taxon>Gammaproteobacteria</taxon>
        <taxon>Methylococcales</taxon>
        <taxon>Methylococcaceae</taxon>
        <taxon>Methylomonas</taxon>
    </lineage>
</organism>
<dbReference type="AlphaFoldDB" id="A0A177N346"/>
<protein>
    <submittedName>
        <fullName evidence="1">Uncharacterized protein</fullName>
    </submittedName>
</protein>
<name>A0A177N346_9GAMM</name>
<sequence length="102" mass="11418">MEQAEIEAAQFCAPCKLPSGQTAQAYLLPRRECDLVVYGYSVKYRLAIIDRWRELEEKQQLQIPQTLSEALLLAGRLAAEREAAAVSVNRDPGASLTSRLLR</sequence>
<dbReference type="Proteomes" id="UP000077857">
    <property type="component" value="Unassembled WGS sequence"/>
</dbReference>
<proteinExistence type="predicted"/>